<reference evidence="2 3" key="1">
    <citation type="journal article" date="2011" name="Genome Biol. Evol.">
        <title>Integration of the genetic map and genome assembly of fugu facilitates insights into distinct features of genome evolution in teleosts and mammals.</title>
        <authorList>
            <person name="Kai W."/>
            <person name="Kikuchi K."/>
            <person name="Tohari S."/>
            <person name="Chew A.K."/>
            <person name="Tay A."/>
            <person name="Fujiwara A."/>
            <person name="Hosoya S."/>
            <person name="Suetake H."/>
            <person name="Naruse K."/>
            <person name="Brenner S."/>
            <person name="Suzuki Y."/>
            <person name="Venkatesh B."/>
        </authorList>
    </citation>
    <scope>NUCLEOTIDE SEQUENCE [LARGE SCALE GENOMIC DNA]</scope>
</reference>
<sequence length="335" mass="36878">MWWTCKITGAYLRLLEAFEHRRVCSLWRTGSGRGQRRLSSFGPPWRLLFFGSDNFAVESLKLLTSSRSSNEGIVGSLEVVTLSGDAPVKRFAQHHKLPLQIWPPPKGGGDGSTLGVVVSFGCLLPESLLNKFPHGVLNVHPSLLPRWRGPAPVFHTIPGWRHGDGVTVMQIRPSQVGRRCPFDVGPILSQELHPVSSTLPLCLCPSLQLMETLGTLSDKAAHQKEQSKIGIASTCPPPEVSTPTLWLFAVRLSCSRTPHAHTHTHGSDGKHFKERPRNVPPKCLSCNLSLIQDGWVGFKAVLLKKRLTAADFYNGYLHRTGQGAFVSRTSSPARL</sequence>
<reference evidence="2" key="2">
    <citation type="submission" date="2025-08" db="UniProtKB">
        <authorList>
            <consortium name="Ensembl"/>
        </authorList>
    </citation>
    <scope>IDENTIFICATION</scope>
</reference>
<protein>
    <submittedName>
        <fullName evidence="2">Mitochondrial methionyl-tRNA formyltransferase</fullName>
    </submittedName>
</protein>
<dbReference type="PANTHER" id="PTHR11138:SF5">
    <property type="entry name" value="METHIONYL-TRNA FORMYLTRANSFERASE, MITOCHONDRIAL"/>
    <property type="match status" value="1"/>
</dbReference>
<dbReference type="AlphaFoldDB" id="A0A674NSC0"/>
<evidence type="ECO:0000313" key="3">
    <source>
        <dbReference type="Proteomes" id="UP000005226"/>
    </source>
</evidence>
<dbReference type="Pfam" id="PF00551">
    <property type="entry name" value="Formyl_trans_N"/>
    <property type="match status" value="1"/>
</dbReference>
<accession>A0A674NSC0</accession>
<dbReference type="GO" id="GO:0004479">
    <property type="term" value="F:methionyl-tRNA formyltransferase activity"/>
    <property type="evidence" value="ECO:0007669"/>
    <property type="project" value="TreeGrafter"/>
</dbReference>
<proteinExistence type="predicted"/>
<feature type="domain" description="Formyl transferase N-terminal" evidence="1">
    <location>
        <begin position="115"/>
        <end position="195"/>
    </location>
</feature>
<dbReference type="InParanoid" id="A0A674NSC0"/>
<reference evidence="2" key="3">
    <citation type="submission" date="2025-09" db="UniProtKB">
        <authorList>
            <consortium name="Ensembl"/>
        </authorList>
    </citation>
    <scope>IDENTIFICATION</scope>
</reference>
<dbReference type="PANTHER" id="PTHR11138">
    <property type="entry name" value="METHIONYL-TRNA FORMYLTRANSFERASE"/>
    <property type="match status" value="1"/>
</dbReference>
<dbReference type="InterPro" id="IPR002376">
    <property type="entry name" value="Formyl_transf_N"/>
</dbReference>
<dbReference type="SUPFAM" id="SSF53328">
    <property type="entry name" value="Formyltransferase"/>
    <property type="match status" value="1"/>
</dbReference>
<dbReference type="Proteomes" id="UP000005226">
    <property type="component" value="Chromosome 13"/>
</dbReference>
<name>A0A674NSC0_TAKRU</name>
<dbReference type="Ensembl" id="ENSTRUT00000089124.1">
    <property type="protein sequence ID" value="ENSTRUP00000076155.1"/>
    <property type="gene ID" value="ENSTRUG00000026526.1"/>
</dbReference>
<organism evidence="2 3">
    <name type="scientific">Takifugu rubripes</name>
    <name type="common">Japanese pufferfish</name>
    <name type="synonym">Fugu rubripes</name>
    <dbReference type="NCBI Taxonomy" id="31033"/>
    <lineage>
        <taxon>Eukaryota</taxon>
        <taxon>Metazoa</taxon>
        <taxon>Chordata</taxon>
        <taxon>Craniata</taxon>
        <taxon>Vertebrata</taxon>
        <taxon>Euteleostomi</taxon>
        <taxon>Actinopterygii</taxon>
        <taxon>Neopterygii</taxon>
        <taxon>Teleostei</taxon>
        <taxon>Neoteleostei</taxon>
        <taxon>Acanthomorphata</taxon>
        <taxon>Eupercaria</taxon>
        <taxon>Tetraodontiformes</taxon>
        <taxon>Tetradontoidea</taxon>
        <taxon>Tetraodontidae</taxon>
        <taxon>Takifugu</taxon>
    </lineage>
</organism>
<dbReference type="GO" id="GO:0005739">
    <property type="term" value="C:mitochondrion"/>
    <property type="evidence" value="ECO:0007669"/>
    <property type="project" value="TreeGrafter"/>
</dbReference>
<dbReference type="Gene3D" id="3.40.50.12230">
    <property type="match status" value="1"/>
</dbReference>
<dbReference type="GeneTree" id="ENSGT00390000017828"/>
<evidence type="ECO:0000259" key="1">
    <source>
        <dbReference type="Pfam" id="PF00551"/>
    </source>
</evidence>
<dbReference type="InterPro" id="IPR036477">
    <property type="entry name" value="Formyl_transf_N_sf"/>
</dbReference>
<evidence type="ECO:0000313" key="2">
    <source>
        <dbReference type="Ensembl" id="ENSTRUP00000076155.1"/>
    </source>
</evidence>
<keyword evidence="3" id="KW-1185">Reference proteome</keyword>